<keyword evidence="1" id="KW-0812">Transmembrane</keyword>
<reference evidence="2 3" key="1">
    <citation type="journal article" date="2018" name="Environ. Microbiol.">
        <title>Ecological and genomic features of two widespread freshwater picocyanobacteria.</title>
        <authorList>
            <person name="Cabello-Yeves P.J."/>
            <person name="Picazo A."/>
            <person name="Camacho A."/>
            <person name="Callieri C."/>
            <person name="Rosselli R."/>
            <person name="Roda-Garcia J.J."/>
            <person name="Coutinho F.H."/>
            <person name="Rodriguez-Valera F."/>
        </authorList>
    </citation>
    <scope>NUCLEOTIDE SEQUENCE [LARGE SCALE GENOMIC DNA]</scope>
    <source>
        <strain evidence="2 3">Tous</strain>
    </source>
</reference>
<dbReference type="Pfam" id="PF20334">
    <property type="entry name" value="DUF6629"/>
    <property type="match status" value="1"/>
</dbReference>
<feature type="transmembrane region" description="Helical" evidence="1">
    <location>
        <begin position="58"/>
        <end position="81"/>
    </location>
</feature>
<comment type="caution">
    <text evidence="2">The sequence shown here is derived from an EMBL/GenBank/DDBJ whole genome shotgun (WGS) entry which is preliminary data.</text>
</comment>
<feature type="transmembrane region" description="Helical" evidence="1">
    <location>
        <begin position="143"/>
        <end position="160"/>
    </location>
</feature>
<dbReference type="OrthoDB" id="8441457at2"/>
<evidence type="ECO:0000313" key="3">
    <source>
        <dbReference type="Proteomes" id="UP000243002"/>
    </source>
</evidence>
<proteinExistence type="predicted"/>
<gene>
    <name evidence="2" type="ORF">C7K55_06190</name>
</gene>
<keyword evidence="1" id="KW-0472">Membrane</keyword>
<name>A0A2P7MXT3_9CYAN</name>
<dbReference type="Proteomes" id="UP000243002">
    <property type="component" value="Unassembled WGS sequence"/>
</dbReference>
<protein>
    <submittedName>
        <fullName evidence="2">Uncharacterized protein</fullName>
    </submittedName>
</protein>
<sequence>MGLAPVGIVSLTMARRLDAKRWQPLALMPLLFATQQALEGVVWLLLDSPAPSSGLHWVSLAYLGFAFALWPVWIPWCALRLAAGHLALWQRLLFRSLWGLGALLGASLWLPLLFDTGLINPIVRIGSIDYQAKPPLTALNEHLAITLLYALIICLPLLLHPYRRLRLLGVALAVSFAVSQLAFQHAFTSVWCYFGALISVLLLWIIRDVSALTAWP</sequence>
<dbReference type="InterPro" id="IPR046737">
    <property type="entry name" value="DUF6629"/>
</dbReference>
<keyword evidence="1" id="KW-1133">Transmembrane helix</keyword>
<feature type="transmembrane region" description="Helical" evidence="1">
    <location>
        <begin position="193"/>
        <end position="215"/>
    </location>
</feature>
<keyword evidence="3" id="KW-1185">Reference proteome</keyword>
<dbReference type="AlphaFoldDB" id="A0A2P7MXT3"/>
<feature type="transmembrane region" description="Helical" evidence="1">
    <location>
        <begin position="167"/>
        <end position="187"/>
    </location>
</feature>
<feature type="transmembrane region" description="Helical" evidence="1">
    <location>
        <begin position="93"/>
        <end position="114"/>
    </location>
</feature>
<accession>A0A2P7MXT3</accession>
<organism evidence="2 3">
    <name type="scientific">Cyanobium usitatum str. Tous</name>
    <dbReference type="NCBI Taxonomy" id="2116684"/>
    <lineage>
        <taxon>Bacteria</taxon>
        <taxon>Bacillati</taxon>
        <taxon>Cyanobacteriota</taxon>
        <taxon>Cyanophyceae</taxon>
        <taxon>Synechococcales</taxon>
        <taxon>Prochlorococcaceae</taxon>
        <taxon>Cyanobium</taxon>
    </lineage>
</organism>
<evidence type="ECO:0000313" key="2">
    <source>
        <dbReference type="EMBL" id="PSJ06015.1"/>
    </source>
</evidence>
<dbReference type="EMBL" id="PXXO01000005">
    <property type="protein sequence ID" value="PSJ06015.1"/>
    <property type="molecule type" value="Genomic_DNA"/>
</dbReference>
<evidence type="ECO:0000256" key="1">
    <source>
        <dbReference type="SAM" id="Phobius"/>
    </source>
</evidence>